<evidence type="ECO:0000256" key="1">
    <source>
        <dbReference type="SAM" id="Phobius"/>
    </source>
</evidence>
<dbReference type="EMBL" id="RFKV01000006">
    <property type="protein sequence ID" value="RMD77722.1"/>
    <property type="molecule type" value="Genomic_DNA"/>
</dbReference>
<sequence length="215" mass="25311">MNIFLYSTLFLISLIAQITDIFGQIGITFYTFSFYISTIFLLFTSNKHPKPKPKDLEKLKNKSLPISEIELFDYFYRLDKRNFFVYILVTCFILLTLLYPFISSQGSSAVKIFITTAWAVIIFLYNVFSVAYSRVMPTKVICEYLIDILKIDISREKKRQLENNVKFYLKEIDPIKCLNFFDKLADDLNLDIEKRKVLTNTMTLYKKLISTPQNE</sequence>
<evidence type="ECO:0000313" key="2">
    <source>
        <dbReference type="EMBL" id="RMD77722.1"/>
    </source>
</evidence>
<proteinExistence type="predicted"/>
<organism evidence="2 3">
    <name type="scientific">Candidatus Dojkabacteria bacterium</name>
    <dbReference type="NCBI Taxonomy" id="2099670"/>
    <lineage>
        <taxon>Bacteria</taxon>
        <taxon>Candidatus Dojkabacteria</taxon>
    </lineage>
</organism>
<reference evidence="2 3" key="1">
    <citation type="submission" date="2018-10" db="EMBL/GenBank/DDBJ databases">
        <title>Thermophilic Lithotrophy and Phototrophy in an Intertidal, Iron-rich, Geothermal Spring.</title>
        <authorList>
            <person name="Ward L.M."/>
            <person name="Idei A."/>
            <person name="Nakagawa M."/>
            <person name="Ueno Y."/>
            <person name="Fischer W."/>
            <person name="Mcglynn S.E."/>
        </authorList>
    </citation>
    <scope>NUCLEOTIDE SEQUENCE [LARGE SCALE GENOMIC DNA]</scope>
    <source>
        <strain evidence="2">J137</strain>
    </source>
</reference>
<dbReference type="Proteomes" id="UP000269410">
    <property type="component" value="Unassembled WGS sequence"/>
</dbReference>
<accession>A0A3M0Z058</accession>
<name>A0A3M0Z058_9BACT</name>
<keyword evidence="1" id="KW-0812">Transmembrane</keyword>
<dbReference type="AlphaFoldDB" id="A0A3M0Z058"/>
<feature type="transmembrane region" description="Helical" evidence="1">
    <location>
        <begin position="83"/>
        <end position="102"/>
    </location>
</feature>
<protein>
    <submittedName>
        <fullName evidence="2">Uncharacterized protein</fullName>
    </submittedName>
</protein>
<keyword evidence="1" id="KW-0472">Membrane</keyword>
<comment type="caution">
    <text evidence="2">The sequence shown here is derived from an EMBL/GenBank/DDBJ whole genome shotgun (WGS) entry which is preliminary data.</text>
</comment>
<feature type="transmembrane region" description="Helical" evidence="1">
    <location>
        <begin position="26"/>
        <end position="44"/>
    </location>
</feature>
<evidence type="ECO:0000313" key="3">
    <source>
        <dbReference type="Proteomes" id="UP000269410"/>
    </source>
</evidence>
<feature type="transmembrane region" description="Helical" evidence="1">
    <location>
        <begin position="108"/>
        <end position="128"/>
    </location>
</feature>
<keyword evidence="1" id="KW-1133">Transmembrane helix</keyword>
<gene>
    <name evidence="2" type="ORF">D6810_00210</name>
</gene>